<dbReference type="SUPFAM" id="SSF49344">
    <property type="entry name" value="CBD9-like"/>
    <property type="match status" value="1"/>
</dbReference>
<feature type="chain" id="PRO_5021209202" evidence="3">
    <location>
        <begin position="23"/>
        <end position="740"/>
    </location>
</feature>
<dbReference type="Pfam" id="PF06452">
    <property type="entry name" value="CBM9_1"/>
    <property type="match status" value="1"/>
</dbReference>
<evidence type="ECO:0000259" key="5">
    <source>
        <dbReference type="Pfam" id="PF18962"/>
    </source>
</evidence>
<organism evidence="6 7">
    <name type="scientific">Aquimarina algicola</name>
    <dbReference type="NCBI Taxonomy" id="2589995"/>
    <lineage>
        <taxon>Bacteria</taxon>
        <taxon>Pseudomonadati</taxon>
        <taxon>Bacteroidota</taxon>
        <taxon>Flavobacteriia</taxon>
        <taxon>Flavobacteriales</taxon>
        <taxon>Flavobacteriaceae</taxon>
        <taxon>Aquimarina</taxon>
    </lineage>
</organism>
<evidence type="ECO:0000256" key="3">
    <source>
        <dbReference type="SAM" id="SignalP"/>
    </source>
</evidence>
<dbReference type="NCBIfam" id="TIGR04183">
    <property type="entry name" value="Por_Secre_tail"/>
    <property type="match status" value="1"/>
</dbReference>
<accession>A0A504JCK8</accession>
<evidence type="ECO:0000259" key="4">
    <source>
        <dbReference type="Pfam" id="PF06452"/>
    </source>
</evidence>
<feature type="compositionally biased region" description="Polar residues" evidence="2">
    <location>
        <begin position="68"/>
        <end position="83"/>
    </location>
</feature>
<sequence>MISKLNFILFAIALLVEFNAFAQESTTRNPWQMKQEQFELFENVSVSELNNSPGSHPDYGALTLPGVSKSSNKPDNGASPQQGQFRFRAAPSHYLKDDPIVFPDQPGASHLHMFFGNTRADAYSEVGTGSQDDLLVRGASSVQGGKGANASAYWIPALLDGPLSGCDDQRKIILPDNIIVYYKTRRPAETQGGIPHGLEVIGGNLTHTPGQGMVHGMTITNSGGGNYRQGAVWGFYDPSRGLLVDPQPTIPKSNPKGYKWLRAVIAFPQCFAIEADGQVKLSSPNNLDHQLMLEDSQGYSQDNLICPDSHPYRIPRIELLIDFRWPENNDTSTWRLSSDMGADTAAKVPHPGGSLHGDILFAWNLMVGKSWKENCHNPSNPRNCSNGHTGTQWRLEGIDNRPMITNSVYTGNPYLSDPYDCEVSCPAAGTPCNDEDPNTTNDVENGNCNCKGTTINQSEQEICNLNMGITIDGSDSDWSQNSYSLSNKILGNVTSDDDLSAKFKAQWDSEYLYILVDVSDDILKNDSEKPHQDDSVEIYIDGDNSKNSSYDQNDHQLVFEYNNQTVYHYPKNQQNPTGITFAQTTTDSGYMIETKIAWSFIGIDPSINNKLGLDIHINDDDNGGDRDRKTSWNAKNDIAWKDTSVFGSLKLDDCNSSKVVSKTSFNIFPNPTKENLHIVLPNELKEKYLLKIHNINGALIETKWIKEKNFIIDIHELPSNLYFISITGKKHSFKAKFFKE</sequence>
<evidence type="ECO:0000256" key="2">
    <source>
        <dbReference type="SAM" id="MobiDB-lite"/>
    </source>
</evidence>
<dbReference type="GO" id="GO:0004553">
    <property type="term" value="F:hydrolase activity, hydrolyzing O-glycosyl compounds"/>
    <property type="evidence" value="ECO:0007669"/>
    <property type="project" value="InterPro"/>
</dbReference>
<protein>
    <submittedName>
        <fullName evidence="6">DUF1996 domain-containing protein</fullName>
    </submittedName>
</protein>
<dbReference type="EMBL" id="VFWZ01000005">
    <property type="protein sequence ID" value="TPN84649.1"/>
    <property type="molecule type" value="Genomic_DNA"/>
</dbReference>
<dbReference type="GO" id="GO:0016052">
    <property type="term" value="P:carbohydrate catabolic process"/>
    <property type="evidence" value="ECO:0007669"/>
    <property type="project" value="InterPro"/>
</dbReference>
<dbReference type="OrthoDB" id="7294637at2"/>
<dbReference type="GO" id="GO:0030246">
    <property type="term" value="F:carbohydrate binding"/>
    <property type="evidence" value="ECO:0007669"/>
    <property type="project" value="InterPro"/>
</dbReference>
<keyword evidence="1 3" id="KW-0732">Signal</keyword>
<feature type="domain" description="Secretion system C-terminal sorting" evidence="5">
    <location>
        <begin position="667"/>
        <end position="736"/>
    </location>
</feature>
<dbReference type="AlphaFoldDB" id="A0A504JCK8"/>
<feature type="signal peptide" evidence="3">
    <location>
        <begin position="1"/>
        <end position="22"/>
    </location>
</feature>
<name>A0A504JCK8_9FLAO</name>
<dbReference type="InterPro" id="IPR026444">
    <property type="entry name" value="Secre_tail"/>
</dbReference>
<dbReference type="Gene3D" id="2.60.40.1190">
    <property type="match status" value="1"/>
</dbReference>
<feature type="region of interest" description="Disordered" evidence="2">
    <location>
        <begin position="55"/>
        <end position="83"/>
    </location>
</feature>
<dbReference type="InterPro" id="IPR010502">
    <property type="entry name" value="Carb-bd_dom_fam9"/>
</dbReference>
<reference evidence="6 7" key="1">
    <citation type="submission" date="2019-06" db="EMBL/GenBank/DDBJ databases">
        <authorList>
            <person name="Meng X."/>
        </authorList>
    </citation>
    <scope>NUCLEOTIDE SEQUENCE [LARGE SCALE GENOMIC DNA]</scope>
    <source>
        <strain evidence="6 7">M625</strain>
    </source>
</reference>
<evidence type="ECO:0000313" key="7">
    <source>
        <dbReference type="Proteomes" id="UP000315540"/>
    </source>
</evidence>
<gene>
    <name evidence="6" type="ORF">FHK87_17110</name>
</gene>
<proteinExistence type="predicted"/>
<feature type="domain" description="Carbohydrate-binding" evidence="4">
    <location>
        <begin position="471"/>
        <end position="652"/>
    </location>
</feature>
<dbReference type="RefSeq" id="WP_140594984.1">
    <property type="nucleotide sequence ID" value="NZ_VFWZ01000005.1"/>
</dbReference>
<keyword evidence="7" id="KW-1185">Reference proteome</keyword>
<evidence type="ECO:0000313" key="6">
    <source>
        <dbReference type="EMBL" id="TPN84649.1"/>
    </source>
</evidence>
<dbReference type="Proteomes" id="UP000315540">
    <property type="component" value="Unassembled WGS sequence"/>
</dbReference>
<dbReference type="Pfam" id="PF18962">
    <property type="entry name" value="Por_Secre_tail"/>
    <property type="match status" value="1"/>
</dbReference>
<dbReference type="CDD" id="cd09619">
    <property type="entry name" value="CBM9_like_4"/>
    <property type="match status" value="1"/>
</dbReference>
<comment type="caution">
    <text evidence="6">The sequence shown here is derived from an EMBL/GenBank/DDBJ whole genome shotgun (WGS) entry which is preliminary data.</text>
</comment>
<evidence type="ECO:0000256" key="1">
    <source>
        <dbReference type="ARBA" id="ARBA00022729"/>
    </source>
</evidence>